<evidence type="ECO:0000259" key="6">
    <source>
        <dbReference type="Pfam" id="PF07926"/>
    </source>
</evidence>
<feature type="coiled-coil region" evidence="4">
    <location>
        <begin position="860"/>
        <end position="991"/>
    </location>
</feature>
<evidence type="ECO:0000313" key="10">
    <source>
        <dbReference type="Proteomes" id="UP000807306"/>
    </source>
</evidence>
<dbReference type="Proteomes" id="UP000807306">
    <property type="component" value="Unassembled WGS sequence"/>
</dbReference>
<feature type="domain" description="NUA/TPR/MLP1-2-like" evidence="8">
    <location>
        <begin position="515"/>
        <end position="615"/>
    </location>
</feature>
<dbReference type="InterPro" id="IPR057974">
    <property type="entry name" value="NUA/TPR/MLP1-2-like_dom"/>
</dbReference>
<evidence type="ECO:0000259" key="7">
    <source>
        <dbReference type="Pfam" id="PF25481"/>
    </source>
</evidence>
<gene>
    <name evidence="9" type="ORF">CPB83DRAFT_528676</name>
</gene>
<dbReference type="Pfam" id="PF25785">
    <property type="entry name" value="TPR"/>
    <property type="match status" value="1"/>
</dbReference>
<reference evidence="9" key="1">
    <citation type="submission" date="2020-11" db="EMBL/GenBank/DDBJ databases">
        <authorList>
            <consortium name="DOE Joint Genome Institute"/>
            <person name="Ahrendt S."/>
            <person name="Riley R."/>
            <person name="Andreopoulos W."/>
            <person name="Labutti K."/>
            <person name="Pangilinan J."/>
            <person name="Ruiz-Duenas F.J."/>
            <person name="Barrasa J.M."/>
            <person name="Sanchez-Garcia M."/>
            <person name="Camarero S."/>
            <person name="Miyauchi S."/>
            <person name="Serrano A."/>
            <person name="Linde D."/>
            <person name="Babiker R."/>
            <person name="Drula E."/>
            <person name="Ayuso-Fernandez I."/>
            <person name="Pacheco R."/>
            <person name="Padilla G."/>
            <person name="Ferreira P."/>
            <person name="Barriuso J."/>
            <person name="Kellner H."/>
            <person name="Castanera R."/>
            <person name="Alfaro M."/>
            <person name="Ramirez L."/>
            <person name="Pisabarro A.G."/>
            <person name="Kuo A."/>
            <person name="Tritt A."/>
            <person name="Lipzen A."/>
            <person name="He G."/>
            <person name="Yan M."/>
            <person name="Ng V."/>
            <person name="Cullen D."/>
            <person name="Martin F."/>
            <person name="Rosso M.-N."/>
            <person name="Henrissat B."/>
            <person name="Hibbett D."/>
            <person name="Martinez A.T."/>
            <person name="Grigoriev I.V."/>
        </authorList>
    </citation>
    <scope>NUCLEOTIDE SEQUENCE</scope>
    <source>
        <strain evidence="9">CBS 506.95</strain>
    </source>
</reference>
<feature type="region of interest" description="Disordered" evidence="5">
    <location>
        <begin position="1088"/>
        <end position="1112"/>
    </location>
</feature>
<dbReference type="InterPro" id="IPR012929">
    <property type="entry name" value="Nucleoprot-TPR/MLP1-2_dom"/>
</dbReference>
<evidence type="ECO:0000313" key="9">
    <source>
        <dbReference type="EMBL" id="KAF9533093.1"/>
    </source>
</evidence>
<feature type="coiled-coil region" evidence="4">
    <location>
        <begin position="723"/>
        <end position="820"/>
    </location>
</feature>
<dbReference type="GO" id="GO:0006406">
    <property type="term" value="P:mRNA export from nucleus"/>
    <property type="evidence" value="ECO:0007669"/>
    <property type="project" value="TreeGrafter"/>
</dbReference>
<feature type="coiled-coil region" evidence="4">
    <location>
        <begin position="1024"/>
        <end position="1065"/>
    </location>
</feature>
<organism evidence="9 10">
    <name type="scientific">Crepidotus variabilis</name>
    <dbReference type="NCBI Taxonomy" id="179855"/>
    <lineage>
        <taxon>Eukaryota</taxon>
        <taxon>Fungi</taxon>
        <taxon>Dikarya</taxon>
        <taxon>Basidiomycota</taxon>
        <taxon>Agaricomycotina</taxon>
        <taxon>Agaricomycetes</taxon>
        <taxon>Agaricomycetidae</taxon>
        <taxon>Agaricales</taxon>
        <taxon>Agaricineae</taxon>
        <taxon>Crepidotaceae</taxon>
        <taxon>Crepidotus</taxon>
    </lineage>
</organism>
<name>A0A9P6ENP2_9AGAR</name>
<evidence type="ECO:0000259" key="8">
    <source>
        <dbReference type="Pfam" id="PF25785"/>
    </source>
</evidence>
<evidence type="ECO:0000256" key="4">
    <source>
        <dbReference type="SAM" id="Coils"/>
    </source>
</evidence>
<evidence type="ECO:0000256" key="2">
    <source>
        <dbReference type="ARBA" id="ARBA00023054"/>
    </source>
</evidence>
<dbReference type="Pfam" id="PF07926">
    <property type="entry name" value="TPR_MLP1_2"/>
    <property type="match status" value="1"/>
</dbReference>
<dbReference type="GO" id="GO:0005643">
    <property type="term" value="C:nuclear pore"/>
    <property type="evidence" value="ECO:0007669"/>
    <property type="project" value="TreeGrafter"/>
</dbReference>
<feature type="domain" description="Nucleoprotein TPR/MPL1" evidence="7">
    <location>
        <begin position="210"/>
        <end position="284"/>
    </location>
</feature>
<comment type="subcellular location">
    <subcellularLocation>
        <location evidence="1">Nucleus</location>
    </subcellularLocation>
</comment>
<evidence type="ECO:0000256" key="5">
    <source>
        <dbReference type="SAM" id="MobiDB-lite"/>
    </source>
</evidence>
<accession>A0A9P6ENP2</accession>
<sequence>MMTTTRRKTKAAAEEAVSSEAHTWNLILPDDVEEESLTNILPDTDFTTITPEDVFGLYRLLIAQNLTLDNSERERDEARAELERKEIELDQVLQDKEGSSKDAENLVEGAQEELKQLKEERDHLVQEKVALQSQLTNLSTSQNTTSSEVETLKRRVDDTEREKRDLVGVISRLKDEATQRDEEVHTLRANLKEARQEHQTLESQVRQLKSAETATKFRVDSLEQQLKLSQGEAERVNHELTEKTEEFARYRRTKHAEIATLQASFDTVTQSSASSEASLKALQSAHTSQAHQLTQALAKVQDLTGQLAEQEARYSNEVDGLKRLVSMMEEREKQAKEIVENVEREWSTVGERAEQRESSLRDEADRERNARQEAEKRLEQLETVMEKMGRGELPIPGRGITSTPIRGSGSPDVSLDTMMGLSPTVAMASRVQRAGKTFTEVYADYVRLQEEYAKKSAEYDHMDRTLSSVLAQIEERAPILSQQRLEYQRLLDESAQLGSQLSQALSDRDAQAAVAQDASQKLTKATTENHFLQTQLEDIGRQVQHLLRQVARHDDPTIPSDEELDGLPADPAQDTQTLISNHLILFRNIDGVQHQNQRLIKIVRELAEKLESEEREYRAVMEREQAEAIKEAHEAMRDLATQLERQKQSSDNVIKAYVKERDTLKAMLARSERESGSALVASIDGNVGERSGDLAKELAEVQDQFNAYKLEMGIDSGRLRDELIAAQREVNTMSASLAKANAKVEFLSDRQRMHEEQFRVHNLDMDEFSKRNAQLNEQNVRLDIECGRVSDELQVTMSRLEQLRNECANLRAEKKIWEGIQGRLVEENRTLAMERSHLSDLMSNVQKMHNDLERSGENDRRRLEGQLQMLEGQTQDLRAQLVQERDSIRHLTLQKDFELKDLQTRIDKNSEEFSKTREALVAAQTSKTHLEEKVEDLTRQLKGNEEKLTVYERRPGTTLLSQPVDPDVSREQQLEAEVAELRSALKITEVDLISAKSHRDQYQEISQANEAALATLNNTFDEYKASTEVSIARHESEVKALQHRLEQANTELATIRTQLNEGQKAFEAERTAWINDKKTLEDTIVDLSTTEKHSESDRSTREQDFKSLEERATSAEQRYSQEIIAHAESMKNLDNVKKDLLTAQASVREQRTAAQTAQAKLASSESSWQLQKDALNKEVSDLNTRYVDHYGVSGNYSI</sequence>
<dbReference type="Gene3D" id="1.20.1170.10">
    <property type="match status" value="1"/>
</dbReference>
<evidence type="ECO:0008006" key="11">
    <source>
        <dbReference type="Google" id="ProtNLM"/>
    </source>
</evidence>
<feature type="domain" description="Nucleoprotein TPR/MLP1-2" evidence="6">
    <location>
        <begin position="1076"/>
        <end position="1188"/>
    </location>
</feature>
<keyword evidence="3" id="KW-0539">Nucleus</keyword>
<dbReference type="OrthoDB" id="343070at2759"/>
<feature type="region of interest" description="Disordered" evidence="5">
    <location>
        <begin position="136"/>
        <end position="156"/>
    </location>
</feature>
<dbReference type="GO" id="GO:0006606">
    <property type="term" value="P:protein import into nucleus"/>
    <property type="evidence" value="ECO:0007669"/>
    <property type="project" value="InterPro"/>
</dbReference>
<keyword evidence="2 4" id="KW-0175">Coiled coil</keyword>
<evidence type="ECO:0000256" key="1">
    <source>
        <dbReference type="ARBA" id="ARBA00004123"/>
    </source>
</evidence>
<dbReference type="EMBL" id="MU157829">
    <property type="protein sequence ID" value="KAF9533093.1"/>
    <property type="molecule type" value="Genomic_DNA"/>
</dbReference>
<keyword evidence="10" id="KW-1185">Reference proteome</keyword>
<evidence type="ECO:0000256" key="3">
    <source>
        <dbReference type="ARBA" id="ARBA00023242"/>
    </source>
</evidence>
<feature type="compositionally biased region" description="Low complexity" evidence="5">
    <location>
        <begin position="136"/>
        <end position="147"/>
    </location>
</feature>
<proteinExistence type="predicted"/>
<feature type="compositionally biased region" description="Basic and acidic residues" evidence="5">
    <location>
        <begin position="1089"/>
        <end position="1112"/>
    </location>
</feature>
<dbReference type="PANTHER" id="PTHR18898">
    <property type="entry name" value="NUCLEOPROTEIN TPR-RELATED"/>
    <property type="match status" value="1"/>
</dbReference>
<dbReference type="InterPro" id="IPR057577">
    <property type="entry name" value="Nucleoprot-TPR/MLP1_dom"/>
</dbReference>
<comment type="caution">
    <text evidence="9">The sequence shown here is derived from an EMBL/GenBank/DDBJ whole genome shotgun (WGS) entry which is preliminary data.</text>
</comment>
<dbReference type="Pfam" id="PF25481">
    <property type="entry name" value="Nucleoprot-TPR"/>
    <property type="match status" value="1"/>
</dbReference>
<feature type="coiled-coil region" evidence="4">
    <location>
        <begin position="596"/>
        <end position="674"/>
    </location>
</feature>
<protein>
    <recommendedName>
        <fullName evidence="11">Nucleoprotein TPR/MLP1 domain-containing protein</fullName>
    </recommendedName>
</protein>
<dbReference type="PANTHER" id="PTHR18898:SF2">
    <property type="entry name" value="NUCLEOPROTEIN TPR"/>
    <property type="match status" value="1"/>
</dbReference>
<feature type="region of interest" description="Disordered" evidence="5">
    <location>
        <begin position="346"/>
        <end position="374"/>
    </location>
</feature>
<dbReference type="GO" id="GO:0017056">
    <property type="term" value="F:structural constituent of nuclear pore"/>
    <property type="evidence" value="ECO:0007669"/>
    <property type="project" value="TreeGrafter"/>
</dbReference>
<dbReference type="AlphaFoldDB" id="A0A9P6ENP2"/>